<evidence type="ECO:0000313" key="2">
    <source>
        <dbReference type="EMBL" id="CEG42075.1"/>
    </source>
</evidence>
<evidence type="ECO:0000256" key="1">
    <source>
        <dbReference type="SAM" id="SignalP"/>
    </source>
</evidence>
<dbReference type="Proteomes" id="UP000054928">
    <property type="component" value="Unassembled WGS sequence"/>
</dbReference>
<dbReference type="GeneID" id="36407436"/>
<proteinExistence type="predicted"/>
<organism evidence="2 3">
    <name type="scientific">Plasmopara halstedii</name>
    <name type="common">Downy mildew of sunflower</name>
    <dbReference type="NCBI Taxonomy" id="4781"/>
    <lineage>
        <taxon>Eukaryota</taxon>
        <taxon>Sar</taxon>
        <taxon>Stramenopiles</taxon>
        <taxon>Oomycota</taxon>
        <taxon>Peronosporomycetes</taxon>
        <taxon>Peronosporales</taxon>
        <taxon>Peronosporaceae</taxon>
        <taxon>Plasmopara</taxon>
    </lineage>
</organism>
<reference evidence="3" key="1">
    <citation type="submission" date="2014-09" db="EMBL/GenBank/DDBJ databases">
        <authorList>
            <person name="Sharma Rahul"/>
            <person name="Thines Marco"/>
        </authorList>
    </citation>
    <scope>NUCLEOTIDE SEQUENCE [LARGE SCALE GENOMIC DNA]</scope>
</reference>
<dbReference type="EMBL" id="CCYD01000610">
    <property type="protein sequence ID" value="CEG42075.1"/>
    <property type="molecule type" value="Genomic_DNA"/>
</dbReference>
<dbReference type="RefSeq" id="XP_024578444.1">
    <property type="nucleotide sequence ID" value="XM_024727916.1"/>
</dbReference>
<protein>
    <recommendedName>
        <fullName evidence="4">RxLR-like protein</fullName>
    </recommendedName>
</protein>
<evidence type="ECO:0000313" key="3">
    <source>
        <dbReference type="Proteomes" id="UP000054928"/>
    </source>
</evidence>
<name>A0A0N7L5P8_PLAHL</name>
<dbReference type="AlphaFoldDB" id="A0A0N7L5P8"/>
<feature type="signal peptide" evidence="1">
    <location>
        <begin position="1"/>
        <end position="20"/>
    </location>
</feature>
<evidence type="ECO:0008006" key="4">
    <source>
        <dbReference type="Google" id="ProtNLM"/>
    </source>
</evidence>
<keyword evidence="3" id="KW-1185">Reference proteome</keyword>
<sequence>MTTKTTIAIIVAAIVGRVEMLKVCNIETCPDVNSHDNLVFSQFCREATVTNGALEDLTSESASAETVKLNRVVFLSLHLVNNHTIPFEHTNVDKPNMIATSPFELLTIKI</sequence>
<feature type="chain" id="PRO_5006015080" description="RxLR-like protein" evidence="1">
    <location>
        <begin position="21"/>
        <end position="110"/>
    </location>
</feature>
<keyword evidence="1" id="KW-0732">Signal</keyword>
<accession>A0A0N7L5P8</accession>